<feature type="domain" description="Multidrug resistance protein MdtA-like beta-barrel" evidence="11">
    <location>
        <begin position="241"/>
        <end position="323"/>
    </location>
</feature>
<dbReference type="InterPro" id="IPR058626">
    <property type="entry name" value="MdtA-like_b-barrel"/>
</dbReference>
<dbReference type="Proteomes" id="UP000305202">
    <property type="component" value="Unassembled WGS sequence"/>
</dbReference>
<comment type="caution">
    <text evidence="13">The sequence shown here is derived from an EMBL/GenBank/DDBJ whole genome shotgun (WGS) entry which is preliminary data.</text>
</comment>
<feature type="domain" description="Multidrug resistance protein MdtA-like barrel-sandwich hybrid" evidence="10">
    <location>
        <begin position="94"/>
        <end position="236"/>
    </location>
</feature>
<proteinExistence type="inferred from homology"/>
<dbReference type="InterPro" id="IPR058624">
    <property type="entry name" value="MdtA-like_HH"/>
</dbReference>
<dbReference type="InterPro" id="IPR058627">
    <property type="entry name" value="MdtA-like_C"/>
</dbReference>
<evidence type="ECO:0000256" key="4">
    <source>
        <dbReference type="ARBA" id="ARBA00022475"/>
    </source>
</evidence>
<dbReference type="Pfam" id="PF25876">
    <property type="entry name" value="HH_MFP_RND"/>
    <property type="match status" value="1"/>
</dbReference>
<evidence type="ECO:0000256" key="5">
    <source>
        <dbReference type="ARBA" id="ARBA00022519"/>
    </source>
</evidence>
<keyword evidence="5" id="KW-0997">Cell inner membrane</keyword>
<dbReference type="NCBIfam" id="TIGR01730">
    <property type="entry name" value="RND_mfp"/>
    <property type="match status" value="1"/>
</dbReference>
<dbReference type="InterPro" id="IPR006143">
    <property type="entry name" value="RND_pump_MFP"/>
</dbReference>
<dbReference type="Gene3D" id="1.10.287.470">
    <property type="entry name" value="Helix hairpin bin"/>
    <property type="match status" value="1"/>
</dbReference>
<comment type="similarity">
    <text evidence="2">Belongs to the membrane fusion protein (MFP) (TC 8.A.1) family.</text>
</comment>
<dbReference type="SUPFAM" id="SSF111369">
    <property type="entry name" value="HlyD-like secretion proteins"/>
    <property type="match status" value="1"/>
</dbReference>
<evidence type="ECO:0000256" key="8">
    <source>
        <dbReference type="SAM" id="MobiDB-lite"/>
    </source>
</evidence>
<comment type="subcellular location">
    <subcellularLocation>
        <location evidence="1">Cell membrane</location>
    </subcellularLocation>
</comment>
<keyword evidence="7" id="KW-0472">Membrane</keyword>
<evidence type="ECO:0000256" key="1">
    <source>
        <dbReference type="ARBA" id="ARBA00004236"/>
    </source>
</evidence>
<keyword evidence="4" id="KW-1003">Cell membrane</keyword>
<dbReference type="NCBIfam" id="NF008589">
    <property type="entry name" value="PRK11556.1"/>
    <property type="match status" value="1"/>
</dbReference>
<dbReference type="HAMAP" id="MF_01422">
    <property type="entry name" value="MdtA"/>
    <property type="match status" value="1"/>
</dbReference>
<evidence type="ECO:0000259" key="9">
    <source>
        <dbReference type="Pfam" id="PF25876"/>
    </source>
</evidence>
<dbReference type="InterPro" id="IPR058625">
    <property type="entry name" value="MdtA-like_BSH"/>
</dbReference>
<evidence type="ECO:0000313" key="13">
    <source>
        <dbReference type="EMBL" id="TKI06694.1"/>
    </source>
</evidence>
<evidence type="ECO:0000259" key="10">
    <source>
        <dbReference type="Pfam" id="PF25917"/>
    </source>
</evidence>
<dbReference type="InterPro" id="IPR022824">
    <property type="entry name" value="Multidrug-R_MdtA"/>
</dbReference>
<evidence type="ECO:0000259" key="12">
    <source>
        <dbReference type="Pfam" id="PF25967"/>
    </source>
</evidence>
<name>A0ABY2SMS2_9HYPH</name>
<dbReference type="PANTHER" id="PTHR30469:SF12">
    <property type="entry name" value="MULTIDRUG RESISTANCE PROTEIN MDTA"/>
    <property type="match status" value="1"/>
</dbReference>
<sequence length="420" mass="45212">MKGKRIGRLLGFAFVILVIALGTTAIWRHFHAQSGVADNAGPRHGGAHNSAARFGGRGGGRNGQRSLPPVQAATAQEKSVPQYLTGLGTVTAAETVTVRSRVDGQLMALHFQEGQWVKAGTLLAEIDPRPFAVTLEQAKGQLAKDQATLVNARQDLKRYLDLVKTNMVSRQQLDTQQSTVNELAGQIQVDQAEVASAELQLSYSRITAPVDGRVGLRQVDVGNYITSGDTTGLVVLTQTRPIDVIFTLPEGEIPLVQKARKSGAPPVEAWDRTNRQKLADGRLLSLDNQIDVATGTIRLKARFANDDDSLFPNQFVNIRMKVATLQNAVVVPSAAVQMNNDGRFVWVLNDDDHVSQHHVTTGMEDSSQTVITAGLEAGQRVVTDGIDRLTEGVKVEVVAPASTPSDSSTPRGPARRGEKS</sequence>
<evidence type="ECO:0000256" key="3">
    <source>
        <dbReference type="ARBA" id="ARBA00022448"/>
    </source>
</evidence>
<accession>A0ABY2SMS2</accession>
<keyword evidence="3" id="KW-0813">Transport</keyword>
<evidence type="ECO:0000256" key="2">
    <source>
        <dbReference type="ARBA" id="ARBA00009477"/>
    </source>
</evidence>
<evidence type="ECO:0000259" key="11">
    <source>
        <dbReference type="Pfam" id="PF25944"/>
    </source>
</evidence>
<keyword evidence="6" id="KW-0732">Signal</keyword>
<dbReference type="Gene3D" id="2.40.30.170">
    <property type="match status" value="1"/>
</dbReference>
<dbReference type="RefSeq" id="WP_136989799.1">
    <property type="nucleotide sequence ID" value="NZ_SZPQ01000010.1"/>
</dbReference>
<feature type="domain" description="Multidrug resistance protein MdtA-like alpha-helical hairpin" evidence="9">
    <location>
        <begin position="134"/>
        <end position="204"/>
    </location>
</feature>
<evidence type="ECO:0000313" key="14">
    <source>
        <dbReference type="Proteomes" id="UP000305202"/>
    </source>
</evidence>
<dbReference type="Pfam" id="PF25967">
    <property type="entry name" value="RND-MFP_C"/>
    <property type="match status" value="1"/>
</dbReference>
<feature type="region of interest" description="Disordered" evidence="8">
    <location>
        <begin position="39"/>
        <end position="69"/>
    </location>
</feature>
<dbReference type="Pfam" id="PF25917">
    <property type="entry name" value="BSH_RND"/>
    <property type="match status" value="1"/>
</dbReference>
<reference evidence="13 14" key="1">
    <citation type="submission" date="2019-04" db="EMBL/GenBank/DDBJ databases">
        <authorList>
            <person name="Li M."/>
            <person name="Gao C."/>
        </authorList>
    </citation>
    <scope>NUCLEOTIDE SEQUENCE [LARGE SCALE GENOMIC DNA]</scope>
    <source>
        <strain evidence="13 14">BGMRC 2031</strain>
    </source>
</reference>
<organism evidence="13 14">
    <name type="scientific">Martelella alba</name>
    <dbReference type="NCBI Taxonomy" id="2590451"/>
    <lineage>
        <taxon>Bacteria</taxon>
        <taxon>Pseudomonadati</taxon>
        <taxon>Pseudomonadota</taxon>
        <taxon>Alphaproteobacteria</taxon>
        <taxon>Hyphomicrobiales</taxon>
        <taxon>Aurantimonadaceae</taxon>
        <taxon>Martelella</taxon>
    </lineage>
</organism>
<dbReference type="PANTHER" id="PTHR30469">
    <property type="entry name" value="MULTIDRUG RESISTANCE PROTEIN MDTA"/>
    <property type="match status" value="1"/>
</dbReference>
<feature type="region of interest" description="Disordered" evidence="8">
    <location>
        <begin position="399"/>
        <end position="420"/>
    </location>
</feature>
<feature type="domain" description="Multidrug resistance protein MdtA-like C-terminal permuted SH3" evidence="12">
    <location>
        <begin position="327"/>
        <end position="388"/>
    </location>
</feature>
<gene>
    <name evidence="13" type="ORF">FCN80_08850</name>
</gene>
<protein>
    <submittedName>
        <fullName evidence="13">MdtA/MuxA family multidrug efflux RND transporter periplasmic adaptor subunit</fullName>
    </submittedName>
</protein>
<dbReference type="Gene3D" id="2.40.50.100">
    <property type="match status" value="1"/>
</dbReference>
<evidence type="ECO:0000256" key="6">
    <source>
        <dbReference type="ARBA" id="ARBA00022729"/>
    </source>
</evidence>
<evidence type="ECO:0000256" key="7">
    <source>
        <dbReference type="ARBA" id="ARBA00023136"/>
    </source>
</evidence>
<dbReference type="Gene3D" id="2.40.420.20">
    <property type="match status" value="1"/>
</dbReference>
<dbReference type="Pfam" id="PF25944">
    <property type="entry name" value="Beta-barrel_RND"/>
    <property type="match status" value="1"/>
</dbReference>
<keyword evidence="14" id="KW-1185">Reference proteome</keyword>
<feature type="compositionally biased region" description="Low complexity" evidence="8">
    <location>
        <begin position="399"/>
        <end position="410"/>
    </location>
</feature>
<dbReference type="EMBL" id="SZPQ01000010">
    <property type="protein sequence ID" value="TKI06694.1"/>
    <property type="molecule type" value="Genomic_DNA"/>
</dbReference>